<dbReference type="Gene3D" id="1.25.40.10">
    <property type="entry name" value="Tetratricopeptide repeat domain"/>
    <property type="match status" value="1"/>
</dbReference>
<dbReference type="AlphaFoldDB" id="A0AAV9PV02"/>
<sequence>MHSAFYCHGLKEIFRVLAAHKSPARRTYRTRTFTGTKPFTQHKRHDDLREPAELVAGQHSAQKDACPHEIPQSDVSAAGLTVAEFSDESATHDSADEAPARSPPLDRPSDALSRDGPFHRLLSNRVSTSAEAGHTPEEPPLKDDIDEDEVEPHAHQGSRRIRQSTSPKGYTPFLREDARAIYKRGKFGSTRTLDRESMSSQTLEDELRWIARTRPDPRPILDILRLLVKDRKIKPDSRHYEALILGNCSAEQGSVDNVKSIMDEIEREGLAISPSIHYAVLTVLAVHPDTYLRTTILQRLAQQWVTIPPLYVQLNIVAMIREGQLELATVELENLQQKGTPIETWVWMIYIHAICDDRHDFEGLLQLFYKLSDSNFPFPRHTLLHVLLIASRKGNGDNEEGAVALTKWIWYTYVENMHIIPDKGICINVLHIAARNKDIDLAESVAVVLEYAAAGKATSTPPSLVAPRTKMDRYRLTLDSPELLGFEEFESQSESSIYEKSSTSYSYASASADPDPGPQAATSTSVLHQQQQQQSMTSPHARAPVSKAQSRHVHVHENDNKYQDQDQDEDAVNEARAAAFSTPPTYLPPPSSHPLPPRELSDQALDLLREVRLQTQTQTQTTADADADGDGTVSLPPQSAPERRQRQRQRRKNPAVLYKFFREESGLRGARFDPMLALKEGWDWRKK</sequence>
<feature type="compositionally biased region" description="Basic and acidic residues" evidence="1">
    <location>
        <begin position="134"/>
        <end position="143"/>
    </location>
</feature>
<evidence type="ECO:0000313" key="2">
    <source>
        <dbReference type="EMBL" id="KAK5529719.1"/>
    </source>
</evidence>
<dbReference type="InterPro" id="IPR011990">
    <property type="entry name" value="TPR-like_helical_dom_sf"/>
</dbReference>
<comment type="caution">
    <text evidence="2">The sequence shown here is derived from an EMBL/GenBank/DDBJ whole genome shotgun (WGS) entry which is preliminary data.</text>
</comment>
<gene>
    <name evidence="2" type="ORF">LTR25_009498</name>
</gene>
<feature type="region of interest" description="Disordered" evidence="1">
    <location>
        <begin position="617"/>
        <end position="654"/>
    </location>
</feature>
<feature type="compositionally biased region" description="Basic and acidic residues" evidence="1">
    <location>
        <begin position="89"/>
        <end position="99"/>
    </location>
</feature>
<evidence type="ECO:0000313" key="3">
    <source>
        <dbReference type="Proteomes" id="UP001345827"/>
    </source>
</evidence>
<protein>
    <recommendedName>
        <fullName evidence="4">Pentatricopeptide repeat protein</fullName>
    </recommendedName>
</protein>
<feature type="region of interest" description="Disordered" evidence="1">
    <location>
        <begin position="86"/>
        <end position="171"/>
    </location>
</feature>
<dbReference type="EMBL" id="JAXLQG010000021">
    <property type="protein sequence ID" value="KAK5529719.1"/>
    <property type="molecule type" value="Genomic_DNA"/>
</dbReference>
<reference evidence="2 3" key="1">
    <citation type="submission" date="2023-06" db="EMBL/GenBank/DDBJ databases">
        <title>Black Yeasts Isolated from many extreme environments.</title>
        <authorList>
            <person name="Coleine C."/>
            <person name="Stajich J.E."/>
            <person name="Selbmann L."/>
        </authorList>
    </citation>
    <scope>NUCLEOTIDE SEQUENCE [LARGE SCALE GENOMIC DNA]</scope>
    <source>
        <strain evidence="2 3">CCFEE 5887</strain>
    </source>
</reference>
<evidence type="ECO:0008006" key="4">
    <source>
        <dbReference type="Google" id="ProtNLM"/>
    </source>
</evidence>
<dbReference type="Proteomes" id="UP001345827">
    <property type="component" value="Unassembled WGS sequence"/>
</dbReference>
<feature type="compositionally biased region" description="Basic and acidic residues" evidence="1">
    <location>
        <begin position="107"/>
        <end position="118"/>
    </location>
</feature>
<feature type="region of interest" description="Disordered" evidence="1">
    <location>
        <begin position="507"/>
        <end position="576"/>
    </location>
</feature>
<feature type="compositionally biased region" description="Basic and acidic residues" evidence="1">
    <location>
        <begin position="555"/>
        <end position="564"/>
    </location>
</feature>
<organism evidence="2 3">
    <name type="scientific">Vermiconidia calcicola</name>
    <dbReference type="NCBI Taxonomy" id="1690605"/>
    <lineage>
        <taxon>Eukaryota</taxon>
        <taxon>Fungi</taxon>
        <taxon>Dikarya</taxon>
        <taxon>Ascomycota</taxon>
        <taxon>Pezizomycotina</taxon>
        <taxon>Dothideomycetes</taxon>
        <taxon>Dothideomycetidae</taxon>
        <taxon>Mycosphaerellales</taxon>
        <taxon>Extremaceae</taxon>
        <taxon>Vermiconidia</taxon>
    </lineage>
</organism>
<name>A0AAV9PV02_9PEZI</name>
<accession>A0AAV9PV02</accession>
<evidence type="ECO:0000256" key="1">
    <source>
        <dbReference type="SAM" id="MobiDB-lite"/>
    </source>
</evidence>
<proteinExistence type="predicted"/>
<keyword evidence="3" id="KW-1185">Reference proteome</keyword>